<sequence length="462" mass="54393">MKINIDNIILINLIILLNRNVVYCVDKNDVSLWKSKPITTVSTTNDTITNKYTSTVINANFASYREFEDREPLTIGFEYMIDKSQQDKLSHPNKIDKIKISDYIIEFDDNAKLPTGSVNDISIITCKHNNPVLIRFSCLIEGSICYYFYLLNNDTNKWNNHKLKYDKTYNEHTDNNGINYYKIDYSESTEPTTESTTCFCFRKKNHKSERKELENYKYEGTELARIHCNKGKCVKLGDIKIKDKNLEIYVKQLMSVNTPVNFDNPTSINLPTVSTTNDTITNKYTGTIINANIVEYCEFEDEPLTIGFRYTIDKSQQNKLSHPNKIDKIKFFDYIIEFDDDVKLPTIGTVNIIYIYTCEHNNPVLVEFIVSIEESYYFYFYSMNNDTNKWNNHKIKYDKRFNKHTDMNGINCYEYVLRKCSSYTRKNEYEHKELARIHCNEEKCVNVKVDNIEKKNLEIYVK</sequence>
<dbReference type="VEuPathDB" id="PiroplasmaDB:BMR1_02g04280"/>
<feature type="chain" id="PRO_5004302266" evidence="1">
    <location>
        <begin position="25"/>
        <end position="462"/>
    </location>
</feature>
<organism evidence="2">
    <name type="scientific">Babesia microti</name>
    <dbReference type="NCBI Taxonomy" id="5868"/>
    <lineage>
        <taxon>Eukaryota</taxon>
        <taxon>Sar</taxon>
        <taxon>Alveolata</taxon>
        <taxon>Apicomplexa</taxon>
        <taxon>Aconoidasida</taxon>
        <taxon>Piroplasmida</taxon>
        <taxon>Babesiidae</taxon>
        <taxon>Babesia</taxon>
    </lineage>
</organism>
<keyword evidence="1" id="KW-0732">Signal</keyword>
<feature type="signal peptide" evidence="1">
    <location>
        <begin position="1"/>
        <end position="24"/>
    </location>
</feature>
<proteinExistence type="predicted"/>
<dbReference type="AlphaFoldDB" id="Q869I4"/>
<accession>Q869I4</accession>
<dbReference type="EMBL" id="AY170612">
    <property type="protein sequence ID" value="AAO18090.1"/>
    <property type="molecule type" value="Genomic_DNA"/>
</dbReference>
<reference evidence="2" key="1">
    <citation type="journal article" date="2003" name="J. Clin. Microbiol.">
        <title>Identification and characterization of putative secreted antigens from Babesia microti.</title>
        <authorList>
            <person name="Homer M.J."/>
            <person name="Lodes M.J."/>
            <person name="Reynolds L.D."/>
            <person name="Zhang Y."/>
            <person name="Douglass J.F."/>
            <person name="McNeill P.D."/>
            <person name="Houghton R.L."/>
            <person name="Persing D.H."/>
        </authorList>
    </citation>
    <scope>NUCLEOTIDE SEQUENCE</scope>
    <source>
        <strain evidence="2">MN1</strain>
        <tissue evidence="2">Piroplasm</tissue>
    </source>
</reference>
<evidence type="ECO:0000313" key="2">
    <source>
        <dbReference type="EMBL" id="AAO18090.1"/>
    </source>
</evidence>
<name>Q869I4_BABMI</name>
<protein>
    <submittedName>
        <fullName evidence="2">N1-10 protein subtype 2</fullName>
    </submittedName>
</protein>
<evidence type="ECO:0000256" key="1">
    <source>
        <dbReference type="SAM" id="SignalP"/>
    </source>
</evidence>